<keyword evidence="5 10" id="KW-0560">Oxidoreductase</keyword>
<keyword evidence="8" id="KW-0520">NAD</keyword>
<dbReference type="FunFam" id="3.30.390.30:FF:000001">
    <property type="entry name" value="Dihydrolipoyl dehydrogenase"/>
    <property type="match status" value="1"/>
</dbReference>
<evidence type="ECO:0000256" key="6">
    <source>
        <dbReference type="ARBA" id="ARBA00023157"/>
    </source>
</evidence>
<feature type="domain" description="Pyridine nucleotide-disulphide oxidoreductase dimerisation" evidence="11">
    <location>
        <begin position="439"/>
        <end position="546"/>
    </location>
</feature>
<keyword evidence="2 10" id="KW-0285">Flavoprotein</keyword>
<dbReference type="PRINTS" id="PR00368">
    <property type="entry name" value="FADPNR"/>
</dbReference>
<evidence type="ECO:0000256" key="4">
    <source>
        <dbReference type="ARBA" id="ARBA00022857"/>
    </source>
</evidence>
<dbReference type="PANTHER" id="PTHR43014">
    <property type="entry name" value="MERCURIC REDUCTASE"/>
    <property type="match status" value="1"/>
</dbReference>
<sequence length="578" mass="61119">MAALEAEAAKLLAALDAGTQSIDDVLGRLYGKAASPDVQIPKAAPGSTMAVAPEYALGPSTDPIVQETIDYVGPKNHFPSLDKKYDLVVIGAGVAGLLSVITAKALGKRALLIEKHYMGGDCLNVGCVPSKCLVAAAKALQSCRKAAKLGVMGADNVSIDFPRVMKRMRDIRGGIAPHDGVARYGRDFCAAVIIGEAAFASETEVVITARDGSGRKQTVAFDRCMVATGASAAVPPAPGLLETPHLTNGNFFNLEALPPTLGLIGAGPIGLEMAQSLQRFGCQVTVFEMAPRLLPREDADAASVVGECLEEDGVSIHTGCRVLSVQGGPLAYKAPWSEYKVTARLQDGSEKTFTFSALLNATGRAPNVTGLGLDKANVSYDARSGVHTDDFYRTSNPKIYAAGDVASVYKFTHAADWQARCAVRNAFLDAKCQKSRLLVPWCTYVEPEVAAVGASDMDLEQAGIAFDTYMRHLKDVDRCKCDGIDRGFVKIRTQKGGDKILGASIVAPHAGDLISELTVCMQNGVGLADLAGVMHPYPTAAESIRQCAAQFWFSPHFKTDAKALAITRRGEAVAKRGA</sequence>
<evidence type="ECO:0000256" key="2">
    <source>
        <dbReference type="ARBA" id="ARBA00022630"/>
    </source>
</evidence>
<keyword evidence="6" id="KW-1015">Disulfide bond</keyword>
<dbReference type="EMBL" id="CAKKNE010000002">
    <property type="protein sequence ID" value="CAH0369738.1"/>
    <property type="molecule type" value="Genomic_DNA"/>
</dbReference>
<feature type="binding site" evidence="8">
    <location>
        <position position="288"/>
    </location>
    <ligand>
        <name>NAD(+)</name>
        <dbReference type="ChEBI" id="CHEBI:57540"/>
    </ligand>
</feature>
<feature type="binding site" evidence="8">
    <location>
        <position position="404"/>
    </location>
    <ligand>
        <name>FAD</name>
        <dbReference type="ChEBI" id="CHEBI:57692"/>
    </ligand>
</feature>
<feature type="binding site" evidence="8">
    <location>
        <position position="363"/>
    </location>
    <ligand>
        <name>NAD(+)</name>
        <dbReference type="ChEBI" id="CHEBI:57540"/>
    </ligand>
</feature>
<reference evidence="13" key="1">
    <citation type="submission" date="2021-11" db="EMBL/GenBank/DDBJ databases">
        <authorList>
            <consortium name="Genoscope - CEA"/>
            <person name="William W."/>
        </authorList>
    </citation>
    <scope>NUCLEOTIDE SEQUENCE</scope>
</reference>
<dbReference type="SUPFAM" id="SSF55424">
    <property type="entry name" value="FAD/NAD-linked reductases, dimerisation (C-terminal) domain"/>
    <property type="match status" value="1"/>
</dbReference>
<comment type="cofactor">
    <cofactor evidence="8">
        <name>FAD</name>
        <dbReference type="ChEBI" id="CHEBI:57692"/>
    </cofactor>
    <text evidence="8">Binds 1 FAD per subunit.</text>
</comment>
<keyword evidence="3 8" id="KW-0274">FAD</keyword>
<evidence type="ECO:0000256" key="10">
    <source>
        <dbReference type="RuleBase" id="RU003691"/>
    </source>
</evidence>
<dbReference type="PRINTS" id="PR00411">
    <property type="entry name" value="PNDRDTASEI"/>
</dbReference>
<dbReference type="Proteomes" id="UP000789595">
    <property type="component" value="Unassembled WGS sequence"/>
</dbReference>
<feature type="binding site" evidence="8">
    <location>
        <position position="131"/>
    </location>
    <ligand>
        <name>FAD</name>
        <dbReference type="ChEBI" id="CHEBI:57692"/>
    </ligand>
</feature>
<dbReference type="InterPro" id="IPR023753">
    <property type="entry name" value="FAD/NAD-binding_dom"/>
</dbReference>
<dbReference type="Gene3D" id="3.50.50.60">
    <property type="entry name" value="FAD/NAD(P)-binding domain"/>
    <property type="match status" value="2"/>
</dbReference>
<dbReference type="Pfam" id="PF02852">
    <property type="entry name" value="Pyr_redox_dim"/>
    <property type="match status" value="1"/>
</dbReference>
<evidence type="ECO:0000256" key="9">
    <source>
        <dbReference type="PIRSR" id="PIRSR000350-4"/>
    </source>
</evidence>
<keyword evidence="7 10" id="KW-0676">Redox-active center</keyword>
<evidence type="ECO:0000256" key="5">
    <source>
        <dbReference type="ARBA" id="ARBA00023002"/>
    </source>
</evidence>
<proteinExistence type="inferred from homology"/>
<evidence type="ECO:0000256" key="1">
    <source>
        <dbReference type="ARBA" id="ARBA00007532"/>
    </source>
</evidence>
<evidence type="ECO:0000256" key="3">
    <source>
        <dbReference type="ARBA" id="ARBA00022827"/>
    </source>
</evidence>
<evidence type="ECO:0000259" key="12">
    <source>
        <dbReference type="Pfam" id="PF07992"/>
    </source>
</evidence>
<dbReference type="InterPro" id="IPR012999">
    <property type="entry name" value="Pyr_OxRdtase_I_AS"/>
</dbReference>
<dbReference type="InterPro" id="IPR016156">
    <property type="entry name" value="FAD/NAD-linked_Rdtase_dimer_sf"/>
</dbReference>
<feature type="domain" description="FAD/NAD(P)-binding" evidence="12">
    <location>
        <begin position="85"/>
        <end position="419"/>
    </location>
</feature>
<dbReference type="AlphaFoldDB" id="A0A8J2SGK4"/>
<keyword evidence="4" id="KW-0521">NADP</keyword>
<dbReference type="PANTHER" id="PTHR43014:SF2">
    <property type="entry name" value="MERCURIC REDUCTASE"/>
    <property type="match status" value="1"/>
</dbReference>
<name>A0A8J2SGK4_9STRA</name>
<dbReference type="GO" id="GO:0003955">
    <property type="term" value="F:NAD(P)H dehydrogenase (quinone) activity"/>
    <property type="evidence" value="ECO:0007669"/>
    <property type="project" value="TreeGrafter"/>
</dbReference>
<comment type="caution">
    <text evidence="13">The sequence shown here is derived from an EMBL/GenBank/DDBJ whole genome shotgun (WGS) entry which is preliminary data.</text>
</comment>
<feature type="disulfide bond" description="Redox-active" evidence="9">
    <location>
        <begin position="122"/>
        <end position="127"/>
    </location>
</feature>
<dbReference type="InterPro" id="IPR004099">
    <property type="entry name" value="Pyr_nucl-diS_OxRdtase_dimer"/>
</dbReference>
<organism evidence="13 14">
    <name type="scientific">Pelagomonas calceolata</name>
    <dbReference type="NCBI Taxonomy" id="35677"/>
    <lineage>
        <taxon>Eukaryota</taxon>
        <taxon>Sar</taxon>
        <taxon>Stramenopiles</taxon>
        <taxon>Ochrophyta</taxon>
        <taxon>Pelagophyceae</taxon>
        <taxon>Pelagomonadales</taxon>
        <taxon>Pelagomonadaceae</taxon>
        <taxon>Pelagomonas</taxon>
    </lineage>
</organism>
<dbReference type="OrthoDB" id="361797at2759"/>
<protein>
    <recommendedName>
        <fullName evidence="15">Mercuric reductase</fullName>
    </recommendedName>
</protein>
<gene>
    <name evidence="13" type="ORF">PECAL_2P28740</name>
</gene>
<keyword evidence="8" id="KW-0547">Nucleotide-binding</keyword>
<accession>A0A8J2SGK4</accession>
<comment type="similarity">
    <text evidence="1 10">Belongs to the class-I pyridine nucleotide-disulfide oxidoreductase family.</text>
</comment>
<evidence type="ECO:0000256" key="8">
    <source>
        <dbReference type="PIRSR" id="PIRSR000350-3"/>
    </source>
</evidence>
<dbReference type="PIRSF" id="PIRSF000350">
    <property type="entry name" value="Mercury_reductase_MerA"/>
    <property type="match status" value="1"/>
</dbReference>
<dbReference type="Pfam" id="PF07992">
    <property type="entry name" value="Pyr_redox_2"/>
    <property type="match status" value="1"/>
</dbReference>
<feature type="binding site" evidence="8">
    <location>
        <begin position="265"/>
        <end position="272"/>
    </location>
    <ligand>
        <name>NAD(+)</name>
        <dbReference type="ChEBI" id="CHEBI:57540"/>
    </ligand>
</feature>
<dbReference type="GO" id="GO:0050660">
    <property type="term" value="F:flavin adenine dinucleotide binding"/>
    <property type="evidence" value="ECO:0007669"/>
    <property type="project" value="TreeGrafter"/>
</dbReference>
<dbReference type="GO" id="GO:0016668">
    <property type="term" value="F:oxidoreductase activity, acting on a sulfur group of donors, NAD(P) as acceptor"/>
    <property type="evidence" value="ECO:0007669"/>
    <property type="project" value="InterPro"/>
</dbReference>
<dbReference type="Gene3D" id="3.30.390.30">
    <property type="match status" value="1"/>
</dbReference>
<dbReference type="InterPro" id="IPR001100">
    <property type="entry name" value="Pyr_nuc-diS_OxRdtase"/>
</dbReference>
<evidence type="ECO:0008006" key="15">
    <source>
        <dbReference type="Google" id="ProtNLM"/>
    </source>
</evidence>
<keyword evidence="14" id="KW-1185">Reference proteome</keyword>
<evidence type="ECO:0000313" key="13">
    <source>
        <dbReference type="EMBL" id="CAH0369738.1"/>
    </source>
</evidence>
<dbReference type="SUPFAM" id="SSF51905">
    <property type="entry name" value="FAD/NAD(P)-binding domain"/>
    <property type="match status" value="1"/>
</dbReference>
<dbReference type="InterPro" id="IPR036188">
    <property type="entry name" value="FAD/NAD-bd_sf"/>
</dbReference>
<evidence type="ECO:0000313" key="14">
    <source>
        <dbReference type="Proteomes" id="UP000789595"/>
    </source>
</evidence>
<evidence type="ECO:0000256" key="7">
    <source>
        <dbReference type="ARBA" id="ARBA00023284"/>
    </source>
</evidence>
<dbReference type="PROSITE" id="PS00076">
    <property type="entry name" value="PYRIDINE_REDOX_1"/>
    <property type="match status" value="1"/>
</dbReference>
<evidence type="ECO:0000259" key="11">
    <source>
        <dbReference type="Pfam" id="PF02852"/>
    </source>
</evidence>